<protein>
    <recommendedName>
        <fullName evidence="3">Response regulator</fullName>
    </recommendedName>
</protein>
<sequence>MIRIAICSNNENVLNQTEEKLNNYFKKFHLEFDLQRFADPISLLDGMDKDFQIFFLDFDMSLVKNRRVIHSIRKIDKYAYLIFLSSGHDFEYDPRRPGHFLAKPINQACFEKEMERALRHIQRIKNKYMLIKNHDGYFKIYLSGIYYVSILHNSLFEN</sequence>
<dbReference type="Proteomes" id="UP000273145">
    <property type="component" value="Chromosome"/>
</dbReference>
<dbReference type="RefSeq" id="WP_125081296.1">
    <property type="nucleotide sequence ID" value="NZ_CP034248.1"/>
</dbReference>
<dbReference type="InterPro" id="IPR011006">
    <property type="entry name" value="CheY-like_superfamily"/>
</dbReference>
<evidence type="ECO:0008006" key="3">
    <source>
        <dbReference type="Google" id="ProtNLM"/>
    </source>
</evidence>
<proteinExistence type="predicted"/>
<dbReference type="SUPFAM" id="SSF52172">
    <property type="entry name" value="CheY-like"/>
    <property type="match status" value="1"/>
</dbReference>
<keyword evidence="2" id="KW-1185">Reference proteome</keyword>
<evidence type="ECO:0000313" key="2">
    <source>
        <dbReference type="Proteomes" id="UP000273145"/>
    </source>
</evidence>
<name>A0A3Q8S3K9_9BACL</name>
<organism evidence="1 2">
    <name type="scientific">Paenibacillus lentus</name>
    <dbReference type="NCBI Taxonomy" id="1338368"/>
    <lineage>
        <taxon>Bacteria</taxon>
        <taxon>Bacillati</taxon>
        <taxon>Bacillota</taxon>
        <taxon>Bacilli</taxon>
        <taxon>Bacillales</taxon>
        <taxon>Paenibacillaceae</taxon>
        <taxon>Paenibacillus</taxon>
    </lineage>
</organism>
<dbReference type="EMBL" id="CP034248">
    <property type="protein sequence ID" value="AZK45173.1"/>
    <property type="molecule type" value="Genomic_DNA"/>
</dbReference>
<evidence type="ECO:0000313" key="1">
    <source>
        <dbReference type="EMBL" id="AZK45173.1"/>
    </source>
</evidence>
<dbReference type="AlphaFoldDB" id="A0A3Q8S3K9"/>
<dbReference type="Gene3D" id="3.40.50.2300">
    <property type="match status" value="1"/>
</dbReference>
<dbReference type="OrthoDB" id="9802383at2"/>
<gene>
    <name evidence="1" type="ORF">EIM92_02305</name>
</gene>
<reference evidence="1 2" key="1">
    <citation type="submission" date="2018-11" db="EMBL/GenBank/DDBJ databases">
        <title>Genome sequencing of Paenibacillus lentus DSM25539(T).</title>
        <authorList>
            <person name="Kook J.-K."/>
            <person name="Park S.-N."/>
            <person name="Lim Y.K."/>
        </authorList>
    </citation>
    <scope>NUCLEOTIDE SEQUENCE [LARGE SCALE GENOMIC DNA]</scope>
    <source>
        <strain evidence="1 2">DSM 25539</strain>
    </source>
</reference>
<dbReference type="KEGG" id="plen:EIM92_02305"/>
<accession>A0A3Q8S3K9</accession>